<dbReference type="Proteomes" id="UP000631114">
    <property type="component" value="Unassembled WGS sequence"/>
</dbReference>
<evidence type="ECO:0000256" key="2">
    <source>
        <dbReference type="ARBA" id="ARBA00022692"/>
    </source>
</evidence>
<keyword evidence="2" id="KW-0812">Transmembrane</keyword>
<keyword evidence="4" id="KW-0472">Membrane</keyword>
<proteinExistence type="inferred from homology"/>
<evidence type="ECO:0000256" key="4">
    <source>
        <dbReference type="ARBA" id="ARBA00023136"/>
    </source>
</evidence>
<comment type="subcellular location">
    <subcellularLocation>
        <location evidence="1">Membrane</location>
        <topology evidence="1">Single-pass membrane protein</topology>
    </subcellularLocation>
</comment>
<sequence>MRFSLSFKKWRWTSGLRFTPHVEAKKFPSVVRLVGSLKQTADVFERKDLAVSESLYPCPNPALILYPCNTALILETSVSIDPFSIDHCLYVLSAGFERWLKFSVSICAVDMSRAHDGQRAFFPFGNPFRMIFPKESYLSPSLLALLNSFEETLADKLISLRPKDKNDVLSLSWMTSAMKSLCEIHTEIKVLITELQFPVSEWDQKWMDVYLDNSVRLLDICIAFNSEMSRLSQGQLLLKCVQHSLDSSSSTPSSAQLIQSKTSLHEWMQQNSSRNTTLDSVSSVLHALATSLYYPKIKDSAKGRVLMRAMYGVKVVTIFVCSVFSAAFSGSSRTLMSLEVSEKLLWAKAFNDMQFNVNGEIRSLFADGNTTVLKEVEAVGSSVKKLQSLTKVGNAMEAETR</sequence>
<keyword evidence="3" id="KW-1133">Transmembrane helix</keyword>
<dbReference type="Pfam" id="PF05633">
    <property type="entry name" value="ROH1-like"/>
    <property type="match status" value="1"/>
</dbReference>
<accession>A0A835IAT1</accession>
<dbReference type="InterPro" id="IPR008511">
    <property type="entry name" value="ROH1-like"/>
</dbReference>
<evidence type="ECO:0000313" key="6">
    <source>
        <dbReference type="EMBL" id="KAF9615470.1"/>
    </source>
</evidence>
<keyword evidence="7" id="KW-1185">Reference proteome</keyword>
<dbReference type="GO" id="GO:0016020">
    <property type="term" value="C:membrane"/>
    <property type="evidence" value="ECO:0007669"/>
    <property type="project" value="UniProtKB-SubCell"/>
</dbReference>
<organism evidence="6 7">
    <name type="scientific">Coptis chinensis</name>
    <dbReference type="NCBI Taxonomy" id="261450"/>
    <lineage>
        <taxon>Eukaryota</taxon>
        <taxon>Viridiplantae</taxon>
        <taxon>Streptophyta</taxon>
        <taxon>Embryophyta</taxon>
        <taxon>Tracheophyta</taxon>
        <taxon>Spermatophyta</taxon>
        <taxon>Magnoliopsida</taxon>
        <taxon>Ranunculales</taxon>
        <taxon>Ranunculaceae</taxon>
        <taxon>Coptidoideae</taxon>
        <taxon>Coptis</taxon>
    </lineage>
</organism>
<reference evidence="6 7" key="1">
    <citation type="submission" date="2020-10" db="EMBL/GenBank/DDBJ databases">
        <title>The Coptis chinensis genome and diversification of protoberbering-type alkaloids.</title>
        <authorList>
            <person name="Wang B."/>
            <person name="Shu S."/>
            <person name="Song C."/>
            <person name="Liu Y."/>
        </authorList>
    </citation>
    <scope>NUCLEOTIDE SEQUENCE [LARGE SCALE GENOMIC DNA]</scope>
    <source>
        <strain evidence="6">HL-2020</strain>
        <tissue evidence="6">Leaf</tissue>
    </source>
</reference>
<evidence type="ECO:0000256" key="1">
    <source>
        <dbReference type="ARBA" id="ARBA00004167"/>
    </source>
</evidence>
<evidence type="ECO:0008006" key="8">
    <source>
        <dbReference type="Google" id="ProtNLM"/>
    </source>
</evidence>
<comment type="similarity">
    <text evidence="5">Belongs to the ROH1 family.</text>
</comment>
<protein>
    <recommendedName>
        <fullName evidence="8">Protein BPS1, chloroplastic</fullName>
    </recommendedName>
</protein>
<name>A0A835IAT1_9MAGN</name>
<evidence type="ECO:0000256" key="3">
    <source>
        <dbReference type="ARBA" id="ARBA00022989"/>
    </source>
</evidence>
<gene>
    <name evidence="6" type="ORF">IFM89_023728</name>
</gene>
<dbReference type="EMBL" id="JADFTS010000003">
    <property type="protein sequence ID" value="KAF9615470.1"/>
    <property type="molecule type" value="Genomic_DNA"/>
</dbReference>
<evidence type="ECO:0000313" key="7">
    <source>
        <dbReference type="Proteomes" id="UP000631114"/>
    </source>
</evidence>
<dbReference type="OrthoDB" id="694709at2759"/>
<evidence type="ECO:0000256" key="5">
    <source>
        <dbReference type="ARBA" id="ARBA00035114"/>
    </source>
</evidence>
<dbReference type="AlphaFoldDB" id="A0A835IAT1"/>
<comment type="caution">
    <text evidence="6">The sequence shown here is derived from an EMBL/GenBank/DDBJ whole genome shotgun (WGS) entry which is preliminary data.</text>
</comment>
<dbReference type="PANTHER" id="PTHR31509">
    <property type="entry name" value="BPS1-LIKE PROTEIN"/>
    <property type="match status" value="1"/>
</dbReference>